<dbReference type="PANTHER" id="PTHR46206">
    <property type="entry name" value="CYTOCHROME P450"/>
    <property type="match status" value="1"/>
</dbReference>
<dbReference type="InterPro" id="IPR002403">
    <property type="entry name" value="Cyt_P450_E_grp-IV"/>
</dbReference>
<dbReference type="OrthoDB" id="1844152at2759"/>
<proteinExistence type="inferred from homology"/>
<evidence type="ECO:0000256" key="2">
    <source>
        <dbReference type="ARBA" id="ARBA00010617"/>
    </source>
</evidence>
<dbReference type="eggNOG" id="KOG0158">
    <property type="taxonomic scope" value="Eukaryota"/>
</dbReference>
<evidence type="ECO:0000256" key="7">
    <source>
        <dbReference type="ARBA" id="ARBA00023033"/>
    </source>
</evidence>
<feature type="binding site" description="axial binding residue" evidence="8">
    <location>
        <position position="450"/>
    </location>
    <ligand>
        <name>heme</name>
        <dbReference type="ChEBI" id="CHEBI:30413"/>
    </ligand>
    <ligandPart>
        <name>Fe</name>
        <dbReference type="ChEBI" id="CHEBI:18248"/>
    </ligandPart>
</feature>
<dbReference type="Proteomes" id="UP000019478">
    <property type="component" value="Unassembled WGS sequence"/>
</dbReference>
<accession>W9Y955</accession>
<keyword evidence="5 9" id="KW-0560">Oxidoreductase</keyword>
<dbReference type="PRINTS" id="PR00465">
    <property type="entry name" value="EP450IV"/>
</dbReference>
<evidence type="ECO:0000256" key="6">
    <source>
        <dbReference type="ARBA" id="ARBA00023004"/>
    </source>
</evidence>
<protein>
    <recommendedName>
        <fullName evidence="13">Cytochrome P450 monooxygenase</fullName>
    </recommendedName>
</protein>
<dbReference type="GO" id="GO:0020037">
    <property type="term" value="F:heme binding"/>
    <property type="evidence" value="ECO:0007669"/>
    <property type="project" value="InterPro"/>
</dbReference>
<dbReference type="AlphaFoldDB" id="W9Y955"/>
<name>W9Y955_9EURO</name>
<keyword evidence="6 8" id="KW-0408">Iron</keyword>
<dbReference type="GO" id="GO:0016705">
    <property type="term" value="F:oxidoreductase activity, acting on paired donors, with incorporation or reduction of molecular oxygen"/>
    <property type="evidence" value="ECO:0007669"/>
    <property type="project" value="InterPro"/>
</dbReference>
<dbReference type="InterPro" id="IPR036396">
    <property type="entry name" value="Cyt_P450_sf"/>
</dbReference>
<dbReference type="SUPFAM" id="SSF48264">
    <property type="entry name" value="Cytochrome P450"/>
    <property type="match status" value="1"/>
</dbReference>
<evidence type="ECO:0000256" key="10">
    <source>
        <dbReference type="SAM" id="Phobius"/>
    </source>
</evidence>
<comment type="cofactor">
    <cofactor evidence="1 8">
        <name>heme</name>
        <dbReference type="ChEBI" id="CHEBI:30413"/>
    </cofactor>
</comment>
<dbReference type="GO" id="GO:0005506">
    <property type="term" value="F:iron ion binding"/>
    <property type="evidence" value="ECO:0007669"/>
    <property type="project" value="InterPro"/>
</dbReference>
<feature type="transmembrane region" description="Helical" evidence="10">
    <location>
        <begin position="12"/>
        <end position="31"/>
    </location>
</feature>
<comment type="similarity">
    <text evidence="2 9">Belongs to the cytochrome P450 family.</text>
</comment>
<dbReference type="PROSITE" id="PS00086">
    <property type="entry name" value="CYTOCHROME_P450"/>
    <property type="match status" value="1"/>
</dbReference>
<dbReference type="Gene3D" id="1.10.630.10">
    <property type="entry name" value="Cytochrome P450"/>
    <property type="match status" value="1"/>
</dbReference>
<evidence type="ECO:0000256" key="9">
    <source>
        <dbReference type="RuleBase" id="RU000461"/>
    </source>
</evidence>
<evidence type="ECO:0000256" key="1">
    <source>
        <dbReference type="ARBA" id="ARBA00001971"/>
    </source>
</evidence>
<dbReference type="Pfam" id="PF00067">
    <property type="entry name" value="p450"/>
    <property type="match status" value="1"/>
</dbReference>
<dbReference type="RefSeq" id="XP_007730470.1">
    <property type="nucleotide sequence ID" value="XM_007732280.1"/>
</dbReference>
<dbReference type="EMBL" id="AMGY01000002">
    <property type="protein sequence ID" value="EXJ89073.1"/>
    <property type="molecule type" value="Genomic_DNA"/>
</dbReference>
<keyword evidence="3 8" id="KW-0349">Heme</keyword>
<keyword evidence="7 9" id="KW-0503">Monooxygenase</keyword>
<keyword evidence="12" id="KW-1185">Reference proteome</keyword>
<evidence type="ECO:0008006" key="13">
    <source>
        <dbReference type="Google" id="ProtNLM"/>
    </source>
</evidence>
<keyword evidence="10" id="KW-0472">Membrane</keyword>
<organism evidence="11 12">
    <name type="scientific">Capronia epimyces CBS 606.96</name>
    <dbReference type="NCBI Taxonomy" id="1182542"/>
    <lineage>
        <taxon>Eukaryota</taxon>
        <taxon>Fungi</taxon>
        <taxon>Dikarya</taxon>
        <taxon>Ascomycota</taxon>
        <taxon>Pezizomycotina</taxon>
        <taxon>Eurotiomycetes</taxon>
        <taxon>Chaetothyriomycetidae</taxon>
        <taxon>Chaetothyriales</taxon>
        <taxon>Herpotrichiellaceae</taxon>
        <taxon>Capronia</taxon>
    </lineage>
</organism>
<dbReference type="PANTHER" id="PTHR46206:SF2">
    <property type="entry name" value="CYTOCHROME P450 MONOOXYGENASE AUSG-RELATED"/>
    <property type="match status" value="1"/>
</dbReference>
<dbReference type="InterPro" id="IPR017972">
    <property type="entry name" value="Cyt_P450_CS"/>
</dbReference>
<keyword evidence="4 8" id="KW-0479">Metal-binding</keyword>
<dbReference type="GeneID" id="19166270"/>
<evidence type="ECO:0000313" key="12">
    <source>
        <dbReference type="Proteomes" id="UP000019478"/>
    </source>
</evidence>
<dbReference type="STRING" id="1182542.W9Y955"/>
<dbReference type="InterPro" id="IPR001128">
    <property type="entry name" value="Cyt_P450"/>
</dbReference>
<evidence type="ECO:0000256" key="4">
    <source>
        <dbReference type="ARBA" id="ARBA00022723"/>
    </source>
</evidence>
<evidence type="ECO:0000256" key="3">
    <source>
        <dbReference type="ARBA" id="ARBA00022617"/>
    </source>
</evidence>
<evidence type="ECO:0000256" key="5">
    <source>
        <dbReference type="ARBA" id="ARBA00023002"/>
    </source>
</evidence>
<keyword evidence="10" id="KW-1133">Transmembrane helix</keyword>
<comment type="caution">
    <text evidence="11">The sequence shown here is derived from an EMBL/GenBank/DDBJ whole genome shotgun (WGS) entry which is preliminary data.</text>
</comment>
<dbReference type="GO" id="GO:0004497">
    <property type="term" value="F:monooxygenase activity"/>
    <property type="evidence" value="ECO:0007669"/>
    <property type="project" value="UniProtKB-KW"/>
</dbReference>
<reference evidence="11 12" key="1">
    <citation type="submission" date="2013-03" db="EMBL/GenBank/DDBJ databases">
        <title>The Genome Sequence of Capronia epimyces CBS 606.96.</title>
        <authorList>
            <consortium name="The Broad Institute Genomics Platform"/>
            <person name="Cuomo C."/>
            <person name="de Hoog S."/>
            <person name="Gorbushina A."/>
            <person name="Walker B."/>
            <person name="Young S.K."/>
            <person name="Zeng Q."/>
            <person name="Gargeya S."/>
            <person name="Fitzgerald M."/>
            <person name="Haas B."/>
            <person name="Abouelleil A."/>
            <person name="Allen A.W."/>
            <person name="Alvarado L."/>
            <person name="Arachchi H.M."/>
            <person name="Berlin A.M."/>
            <person name="Chapman S.B."/>
            <person name="Gainer-Dewar J."/>
            <person name="Goldberg J."/>
            <person name="Griggs A."/>
            <person name="Gujja S."/>
            <person name="Hansen M."/>
            <person name="Howarth C."/>
            <person name="Imamovic A."/>
            <person name="Ireland A."/>
            <person name="Larimer J."/>
            <person name="McCowan C."/>
            <person name="Murphy C."/>
            <person name="Pearson M."/>
            <person name="Poon T.W."/>
            <person name="Priest M."/>
            <person name="Roberts A."/>
            <person name="Saif S."/>
            <person name="Shea T."/>
            <person name="Sisk P."/>
            <person name="Sykes S."/>
            <person name="Wortman J."/>
            <person name="Nusbaum C."/>
            <person name="Birren B."/>
        </authorList>
    </citation>
    <scope>NUCLEOTIDE SEQUENCE [LARGE SCALE GENOMIC DNA]</scope>
    <source>
        <strain evidence="11 12">CBS 606.96</strain>
    </source>
</reference>
<evidence type="ECO:0000313" key="11">
    <source>
        <dbReference type="EMBL" id="EXJ89073.1"/>
    </source>
</evidence>
<gene>
    <name evidence="11" type="ORF">A1O3_02137</name>
</gene>
<evidence type="ECO:0000256" key="8">
    <source>
        <dbReference type="PIRSR" id="PIRSR602403-1"/>
    </source>
</evidence>
<sequence length="512" mass="58688">MDDLQTLVARWASPKVLVGLVASVLLVIFFYQGRDPSLYSRLPTMNDKGFLEFSNSRVKRNFVINGRRLLREGLKKFPGRPFRILTDSGPFIILPPEYANEVRNISSLNHAQAIAKFVNARYPGMEAFYEFAFGGDIVQDVIKSKLTQALGRVTESLSDETSLMLQESFGDEKGKSRSCTHPTLLHAVARVSSRLFLGDRLCRDPEWLRITTTYTHHVGRAINELNTWPWLMRPVVGQWLPRMRELRRQVREAHRVMGRVLEERKALKAAGQAPEYVDAIEWFDLTAHGRRYDPVHVQLTLSFVAIHTTADMITQVMFDLAQHPEFIQPLRDEVVAVLGKEGWKKTSLYNMKLLDSVLKESQRLRPINDTSLQRLVLDDVKLSDGTLLKRNSVCAVASTRHWDPEYYDNPEQFDAYRFLKMRAEPGKENVAQFVSTSPNHLGFGHGQHACPGRFFASNEIKIIMCHILLKYDWRLIEGQQPKSIVYGFLLAADHSTKLEIRRRQEEIDISGP</sequence>
<keyword evidence="10" id="KW-0812">Transmembrane</keyword>
<dbReference type="HOGENOM" id="CLU_022195_0_3_1"/>
<dbReference type="CDD" id="cd11041">
    <property type="entry name" value="CYP503A1-like"/>
    <property type="match status" value="1"/>
</dbReference>